<evidence type="ECO:0000256" key="8">
    <source>
        <dbReference type="ARBA" id="ARBA00023136"/>
    </source>
</evidence>
<organism evidence="13 14">
    <name type="scientific">Kluyveromyces lactis (strain ATCC 8585 / CBS 2359 / DSM 70799 / NBRC 1267 / NRRL Y-1140 / WM37)</name>
    <name type="common">Yeast</name>
    <name type="synonym">Candida sphaerica</name>
    <dbReference type="NCBI Taxonomy" id="284590"/>
    <lineage>
        <taxon>Eukaryota</taxon>
        <taxon>Fungi</taxon>
        <taxon>Dikarya</taxon>
        <taxon>Ascomycota</taxon>
        <taxon>Saccharomycotina</taxon>
        <taxon>Saccharomycetes</taxon>
        <taxon>Saccharomycetales</taxon>
        <taxon>Saccharomycetaceae</taxon>
        <taxon>Kluyveromyces</taxon>
    </lineage>
</organism>
<dbReference type="PANTHER" id="PTHR13046:SF0">
    <property type="entry name" value="CAAX PRENYL PROTEASE 2"/>
    <property type="match status" value="1"/>
</dbReference>
<dbReference type="eggNOG" id="KOG4130">
    <property type="taxonomic scope" value="Eukaryota"/>
</dbReference>
<feature type="domain" description="CAAX prenyl protease 2/Lysostaphin resistance protein A-like" evidence="12">
    <location>
        <begin position="147"/>
        <end position="259"/>
    </location>
</feature>
<keyword evidence="7 11" id="KW-1133">Transmembrane helix</keyword>
<name>Q6CSE4_KLULA</name>
<dbReference type="MEROPS" id="G05.001"/>
<proteinExistence type="inferred from homology"/>
<evidence type="ECO:0000256" key="4">
    <source>
        <dbReference type="ARBA" id="ARBA00022692"/>
    </source>
</evidence>
<dbReference type="Proteomes" id="UP000000598">
    <property type="component" value="Chromosome D"/>
</dbReference>
<keyword evidence="3" id="KW-0645">Protease</keyword>
<dbReference type="GO" id="GO:0005789">
    <property type="term" value="C:endoplasmic reticulum membrane"/>
    <property type="evidence" value="ECO:0007669"/>
    <property type="project" value="UniProtKB-SubCell"/>
</dbReference>
<dbReference type="OMA" id="HSFCNWC"/>
<evidence type="ECO:0000256" key="7">
    <source>
        <dbReference type="ARBA" id="ARBA00022989"/>
    </source>
</evidence>
<dbReference type="InterPro" id="IPR003675">
    <property type="entry name" value="Rce1/LyrA-like_dom"/>
</dbReference>
<comment type="similarity">
    <text evidence="2">Belongs to the peptidase U48 family.</text>
</comment>
<dbReference type="STRING" id="284590.Q6CSE4"/>
<dbReference type="EC" id="3.4.26.1" evidence="10"/>
<evidence type="ECO:0000256" key="6">
    <source>
        <dbReference type="ARBA" id="ARBA00022824"/>
    </source>
</evidence>
<dbReference type="InParanoid" id="Q6CSE4"/>
<feature type="transmembrane region" description="Helical" evidence="11">
    <location>
        <begin position="211"/>
        <end position="232"/>
    </location>
</feature>
<evidence type="ECO:0000256" key="10">
    <source>
        <dbReference type="ARBA" id="ARBA00049729"/>
    </source>
</evidence>
<keyword evidence="5" id="KW-0378">Hydrolase</keyword>
<dbReference type="EMBL" id="CR382124">
    <property type="protein sequence ID" value="CAH00241.1"/>
    <property type="molecule type" value="Genomic_DNA"/>
</dbReference>
<accession>Q6CSE4</accession>
<evidence type="ECO:0000256" key="1">
    <source>
        <dbReference type="ARBA" id="ARBA00004477"/>
    </source>
</evidence>
<dbReference type="InterPro" id="IPR039731">
    <property type="entry name" value="Rce1"/>
</dbReference>
<comment type="subcellular location">
    <subcellularLocation>
        <location evidence="1">Endoplasmic reticulum membrane</location>
        <topology evidence="1">Multi-pass membrane protein</topology>
    </subcellularLocation>
</comment>
<reference evidence="13 14" key="1">
    <citation type="journal article" date="2004" name="Nature">
        <title>Genome evolution in yeasts.</title>
        <authorList>
            <consortium name="Genolevures"/>
            <person name="Dujon B."/>
            <person name="Sherman D."/>
            <person name="Fischer G."/>
            <person name="Durrens P."/>
            <person name="Casaregola S."/>
            <person name="Lafontaine I."/>
            <person name="de Montigny J."/>
            <person name="Marck C."/>
            <person name="Neuveglise C."/>
            <person name="Talla E."/>
            <person name="Goffard N."/>
            <person name="Frangeul L."/>
            <person name="Aigle M."/>
            <person name="Anthouard V."/>
            <person name="Babour A."/>
            <person name="Barbe V."/>
            <person name="Barnay S."/>
            <person name="Blanchin S."/>
            <person name="Beckerich J.M."/>
            <person name="Beyne E."/>
            <person name="Bleykasten C."/>
            <person name="Boisrame A."/>
            <person name="Boyer J."/>
            <person name="Cattolico L."/>
            <person name="Confanioleri F."/>
            <person name="de Daruvar A."/>
            <person name="Despons L."/>
            <person name="Fabre E."/>
            <person name="Fairhead C."/>
            <person name="Ferry-Dumazet H."/>
            <person name="Groppi A."/>
            <person name="Hantraye F."/>
            <person name="Hennequin C."/>
            <person name="Jauniaux N."/>
            <person name="Joyet P."/>
            <person name="Kachouri R."/>
            <person name="Kerrest A."/>
            <person name="Koszul R."/>
            <person name="Lemaire M."/>
            <person name="Lesur I."/>
            <person name="Ma L."/>
            <person name="Muller H."/>
            <person name="Nicaud J.M."/>
            <person name="Nikolski M."/>
            <person name="Oztas S."/>
            <person name="Ozier-Kalogeropoulos O."/>
            <person name="Pellenz S."/>
            <person name="Potier S."/>
            <person name="Richard G.F."/>
            <person name="Straub M.L."/>
            <person name="Suleau A."/>
            <person name="Swennene D."/>
            <person name="Tekaia F."/>
            <person name="Wesolowski-Louvel M."/>
            <person name="Westhof E."/>
            <person name="Wirth B."/>
            <person name="Zeniou-Meyer M."/>
            <person name="Zivanovic I."/>
            <person name="Bolotin-Fukuhara M."/>
            <person name="Thierry A."/>
            <person name="Bouchier C."/>
            <person name="Caudron B."/>
            <person name="Scarpelli C."/>
            <person name="Gaillardin C."/>
            <person name="Weissenbach J."/>
            <person name="Wincker P."/>
            <person name="Souciet J.L."/>
        </authorList>
    </citation>
    <scope>NUCLEOTIDE SEQUENCE [LARGE SCALE GENOMIC DNA]</scope>
    <source>
        <strain evidence="14">ATCC 8585 / CBS 2359 / DSM 70799 / NBRC 1267 / NRRL Y-1140 / WM37</strain>
    </source>
</reference>
<dbReference type="GO" id="GO:0071586">
    <property type="term" value="P:CAAX-box protein processing"/>
    <property type="evidence" value="ECO:0007669"/>
    <property type="project" value="InterPro"/>
</dbReference>
<feature type="transmembrane region" description="Helical" evidence="11">
    <location>
        <begin position="6"/>
        <end position="24"/>
    </location>
</feature>
<keyword evidence="8 11" id="KW-0472">Membrane</keyword>
<comment type="catalytic activity">
    <reaction evidence="9">
        <text>Hydrolyzes the peptide bond -P2-(S-farnesyl or geranylgeranyl)C-P1'-P2'-P3'-COOH where P1' and P2' are amino acids with aliphatic sidechains and P3' is any C-terminal residue.</text>
        <dbReference type="EC" id="3.4.26.1"/>
    </reaction>
</comment>
<dbReference type="HOGENOM" id="CLU_049909_1_0_1"/>
<evidence type="ECO:0000259" key="12">
    <source>
        <dbReference type="Pfam" id="PF02517"/>
    </source>
</evidence>
<keyword evidence="6" id="KW-0256">Endoplasmic reticulum</keyword>
<evidence type="ECO:0000256" key="5">
    <source>
        <dbReference type="ARBA" id="ARBA00022801"/>
    </source>
</evidence>
<sequence>MFSRPADVVAVYISLSYVVAVHTVSRDVNEFKIRRDDPKVIKARMKAVIALSAFHLTTIPLLLKYMNGDSIQNTLLRFGLLPGFLNETETGLPSWVPFNYFKDSSRHLSLAIVLYSTPLLDSLLHYCFLPDKSYKDIISDICCEFSTIWGLRDYIFGPITEELFYTSMMLVAYLRLGDSSQYDANYLTLIVPNLFGIAHVHHAFEQYSLGIMNLANIIFITLLQMSYTWLFGSFTNYLFLNSSGNLWSCILIHTFCNYMGLPQGNTFSKAYALVPIEKRSNLGTLFSSVWRLLYLPLLVISIVLFKNNLTSLTAGTYEPIV</sequence>
<gene>
    <name evidence="13" type="ORF">KLLA0_D01705g</name>
</gene>
<keyword evidence="4 11" id="KW-0812">Transmembrane</keyword>
<feature type="transmembrane region" description="Helical" evidence="11">
    <location>
        <begin position="45"/>
        <end position="63"/>
    </location>
</feature>
<dbReference type="PaxDb" id="284590-Q6CSE4"/>
<evidence type="ECO:0000256" key="2">
    <source>
        <dbReference type="ARBA" id="ARBA00006897"/>
    </source>
</evidence>
<feature type="transmembrane region" description="Helical" evidence="11">
    <location>
        <begin position="108"/>
        <end position="129"/>
    </location>
</feature>
<dbReference type="GO" id="GO:0004222">
    <property type="term" value="F:metalloendopeptidase activity"/>
    <property type="evidence" value="ECO:0007669"/>
    <property type="project" value="InterPro"/>
</dbReference>
<protein>
    <recommendedName>
        <fullName evidence="10">intramembrane prenyl-peptidase Rce1</fullName>
        <ecNumber evidence="10">3.4.26.1</ecNumber>
    </recommendedName>
</protein>
<dbReference type="PANTHER" id="PTHR13046">
    <property type="entry name" value="PROTEASE U48 CAAX PRENYL PROTEASE RCE1"/>
    <property type="match status" value="1"/>
</dbReference>
<evidence type="ECO:0000256" key="9">
    <source>
        <dbReference type="ARBA" id="ARBA00047280"/>
    </source>
</evidence>
<dbReference type="FunCoup" id="Q6CSE4">
    <property type="interactions" value="311"/>
</dbReference>
<dbReference type="Pfam" id="PF02517">
    <property type="entry name" value="Rce1-like"/>
    <property type="match status" value="1"/>
</dbReference>
<keyword evidence="14" id="KW-1185">Reference proteome</keyword>
<evidence type="ECO:0000313" key="13">
    <source>
        <dbReference type="EMBL" id="CAH00241.1"/>
    </source>
</evidence>
<evidence type="ECO:0000256" key="3">
    <source>
        <dbReference type="ARBA" id="ARBA00022670"/>
    </source>
</evidence>
<feature type="transmembrane region" description="Helical" evidence="11">
    <location>
        <begin position="282"/>
        <end position="305"/>
    </location>
</feature>
<feature type="transmembrane region" description="Helical" evidence="11">
    <location>
        <begin position="244"/>
        <end position="261"/>
    </location>
</feature>
<evidence type="ECO:0000256" key="11">
    <source>
        <dbReference type="SAM" id="Phobius"/>
    </source>
</evidence>
<dbReference type="AlphaFoldDB" id="Q6CSE4"/>
<dbReference type="KEGG" id="kla:KLLA0_D01705g"/>
<evidence type="ECO:0000313" key="14">
    <source>
        <dbReference type="Proteomes" id="UP000000598"/>
    </source>
</evidence>